<keyword evidence="6" id="KW-0863">Zinc-finger</keyword>
<dbReference type="GO" id="GO:0005634">
    <property type="term" value="C:nucleus"/>
    <property type="evidence" value="ECO:0007669"/>
    <property type="project" value="UniProtKB-SubCell"/>
</dbReference>
<feature type="domain" description="MYST-type HAT" evidence="15">
    <location>
        <begin position="397"/>
        <end position="759"/>
    </location>
</feature>
<dbReference type="InterPro" id="IPR050603">
    <property type="entry name" value="MYST_HAT"/>
</dbReference>
<keyword evidence="9" id="KW-0805">Transcription regulation</keyword>
<dbReference type="PROSITE" id="PS51726">
    <property type="entry name" value="MYST_HAT"/>
    <property type="match status" value="1"/>
</dbReference>
<evidence type="ECO:0000256" key="2">
    <source>
        <dbReference type="ARBA" id="ARBA00010107"/>
    </source>
</evidence>
<feature type="compositionally biased region" description="Low complexity" evidence="14">
    <location>
        <begin position="247"/>
        <end position="259"/>
    </location>
</feature>
<keyword evidence="17" id="KW-1185">Reference proteome</keyword>
<feature type="region of interest" description="Disordered" evidence="14">
    <location>
        <begin position="157"/>
        <end position="259"/>
    </location>
</feature>
<organism evidence="16 17">
    <name type="scientific">Microbotryum intermedium</name>
    <dbReference type="NCBI Taxonomy" id="269621"/>
    <lineage>
        <taxon>Eukaryota</taxon>
        <taxon>Fungi</taxon>
        <taxon>Dikarya</taxon>
        <taxon>Basidiomycota</taxon>
        <taxon>Pucciniomycotina</taxon>
        <taxon>Microbotryomycetes</taxon>
        <taxon>Microbotryales</taxon>
        <taxon>Microbotryaceae</taxon>
        <taxon>Microbotryum</taxon>
    </lineage>
</organism>
<feature type="region of interest" description="Disordered" evidence="14">
    <location>
        <begin position="275"/>
        <end position="363"/>
    </location>
</feature>
<name>A0A238FRT1_9BASI</name>
<keyword evidence="4" id="KW-0808">Transferase</keyword>
<feature type="compositionally biased region" description="Polar residues" evidence="14">
    <location>
        <begin position="76"/>
        <end position="95"/>
    </location>
</feature>
<keyword evidence="10" id="KW-0804">Transcription</keyword>
<dbReference type="GO" id="GO:0035267">
    <property type="term" value="C:NuA4 histone acetyltransferase complex"/>
    <property type="evidence" value="ECO:0007669"/>
    <property type="project" value="TreeGrafter"/>
</dbReference>
<dbReference type="Pfam" id="PF01853">
    <property type="entry name" value="MOZ_SAS"/>
    <property type="match status" value="1"/>
</dbReference>
<proteinExistence type="inferred from homology"/>
<keyword evidence="8" id="KW-0007">Acetylation</keyword>
<evidence type="ECO:0000256" key="10">
    <source>
        <dbReference type="ARBA" id="ARBA00023163"/>
    </source>
</evidence>
<sequence length="841" mass="91227">MVEPALPPVTLVVPPPRASAQPPSQLQSSSSSSSVARTGSAAAAAAPVVAPRTARARPPKRRRESESASSWTSSRLTPPSQAICTPAPTTSTTRIATEPRQIELVIFSGYEIKTEYASPYPLEEHVSITPANISSTPPTTGPWTWRKGSGVVVRSHSRLNPRHGTTNQAAHLKAPSSVASESNTATTPESTTLTNLNPRSPSPELGLPHAAAATARGTQPTPGTVAPIKTERPTEHNNRSHLDDPTAIPASPSESSDASADEILASLVVASPSFRQPSSASEHGSDTAVVKTETPRETEDRDENAQGIVAESEPALATSSDSEPPTKAVDESTSALPPNPASPPVETAPGLPKRGQAGRFLPKPLHETVRGRRQLARIAAAAASGQGTDSNDPSSSSSTRNRASSSRGTRERSVGATSARGRSSTLATKMETLADPVKRMWVCEGCFKYMFESTTLVKHLKECKYHHPPGKKVYQRGAHTIWEVDGAVEKLWCQNLCLFGKLFIEHKYMFFDLEGFYFYVVTDATPSRDWPLAYFSKEKLSYDDYNLACIVTFPPYRAKGWAALLIELSYEITRRRSSPSGLPGTPERPLSASGLTSYRTYWTGTLVRYLRDCFHRQKGGRRAVQVVEERGRGRTKGKLNGAGGGKESRDWVISFKLSNGGEGASTSTSEQEKSRTTQRRRRSSRGWAGETSRDQIASDTMGRGNAERSKEVLLGEEEEEDEEDDTFPTDLIELARRVHLRPEDVAFALVDSGLAQWRRDPTKTILDASKDKGKTTEEMGEGVMTTMSSTTTTMSSTTTTMGGADSDEVLELCITEELVEQVAREKNVKPRGVLSMTYVLL</sequence>
<dbReference type="EC" id="2.3.1.48" evidence="3"/>
<comment type="similarity">
    <text evidence="2">Belongs to the MYST (SAS/MOZ) family.</text>
</comment>
<feature type="region of interest" description="Disordered" evidence="14">
    <location>
        <begin position="379"/>
        <end position="423"/>
    </location>
</feature>
<feature type="compositionally biased region" description="Acidic residues" evidence="14">
    <location>
        <begin position="714"/>
        <end position="727"/>
    </location>
</feature>
<feature type="compositionally biased region" description="Polar residues" evidence="14">
    <location>
        <begin position="177"/>
        <end position="199"/>
    </location>
</feature>
<evidence type="ECO:0000256" key="7">
    <source>
        <dbReference type="ARBA" id="ARBA00022833"/>
    </source>
</evidence>
<evidence type="ECO:0000256" key="12">
    <source>
        <dbReference type="ARBA" id="ARBA00023315"/>
    </source>
</evidence>
<evidence type="ECO:0000256" key="3">
    <source>
        <dbReference type="ARBA" id="ARBA00013184"/>
    </source>
</evidence>
<evidence type="ECO:0000256" key="8">
    <source>
        <dbReference type="ARBA" id="ARBA00022990"/>
    </source>
</evidence>
<dbReference type="GO" id="GO:0008270">
    <property type="term" value="F:zinc ion binding"/>
    <property type="evidence" value="ECO:0007669"/>
    <property type="project" value="UniProtKB-KW"/>
</dbReference>
<accession>A0A238FRT1</accession>
<dbReference type="InterPro" id="IPR016181">
    <property type="entry name" value="Acyl_CoA_acyltransferase"/>
</dbReference>
<evidence type="ECO:0000259" key="15">
    <source>
        <dbReference type="PROSITE" id="PS51726"/>
    </source>
</evidence>
<dbReference type="GO" id="GO:0006355">
    <property type="term" value="P:regulation of DNA-templated transcription"/>
    <property type="evidence" value="ECO:0007669"/>
    <property type="project" value="InterPro"/>
</dbReference>
<protein>
    <recommendedName>
        <fullName evidence="3">histone acetyltransferase</fullName>
        <ecNumber evidence="3">2.3.1.48</ecNumber>
    </recommendedName>
</protein>
<dbReference type="EMBL" id="FMSP01000023">
    <property type="protein sequence ID" value="SCV74673.1"/>
    <property type="molecule type" value="Genomic_DNA"/>
</dbReference>
<dbReference type="STRING" id="269621.A0A238FRT1"/>
<evidence type="ECO:0000256" key="5">
    <source>
        <dbReference type="ARBA" id="ARBA00022723"/>
    </source>
</evidence>
<dbReference type="Gene3D" id="3.30.60.60">
    <property type="entry name" value="N-acetyl transferase-like"/>
    <property type="match status" value="1"/>
</dbReference>
<evidence type="ECO:0000256" key="11">
    <source>
        <dbReference type="ARBA" id="ARBA00023242"/>
    </source>
</evidence>
<evidence type="ECO:0000256" key="6">
    <source>
        <dbReference type="ARBA" id="ARBA00022771"/>
    </source>
</evidence>
<evidence type="ECO:0000256" key="1">
    <source>
        <dbReference type="ARBA" id="ARBA00004123"/>
    </source>
</evidence>
<keyword evidence="5" id="KW-0479">Metal-binding</keyword>
<evidence type="ECO:0000313" key="16">
    <source>
        <dbReference type="EMBL" id="SCV74673.1"/>
    </source>
</evidence>
<dbReference type="InterPro" id="IPR036388">
    <property type="entry name" value="WH-like_DNA-bd_sf"/>
</dbReference>
<evidence type="ECO:0000256" key="13">
    <source>
        <dbReference type="PIRSR" id="PIRSR602717-51"/>
    </source>
</evidence>
<comment type="subcellular location">
    <subcellularLocation>
        <location evidence="1">Nucleus</location>
    </subcellularLocation>
</comment>
<evidence type="ECO:0000256" key="14">
    <source>
        <dbReference type="SAM" id="MobiDB-lite"/>
    </source>
</evidence>
<dbReference type="Proteomes" id="UP000198372">
    <property type="component" value="Unassembled WGS sequence"/>
</dbReference>
<dbReference type="InterPro" id="IPR002717">
    <property type="entry name" value="HAT_MYST-type"/>
</dbReference>
<feature type="region of interest" description="Disordered" evidence="14">
    <location>
        <begin position="1"/>
        <end position="96"/>
    </location>
</feature>
<dbReference type="GO" id="GO:0046972">
    <property type="term" value="F:histone H4K16 acetyltransferase activity"/>
    <property type="evidence" value="ECO:0007669"/>
    <property type="project" value="TreeGrafter"/>
</dbReference>
<feature type="active site" description="Proton donor/acceptor" evidence="13">
    <location>
        <position position="587"/>
    </location>
</feature>
<evidence type="ECO:0000256" key="9">
    <source>
        <dbReference type="ARBA" id="ARBA00023015"/>
    </source>
</evidence>
<dbReference type="SUPFAM" id="SSF55729">
    <property type="entry name" value="Acyl-CoA N-acyltransferases (Nat)"/>
    <property type="match status" value="1"/>
</dbReference>
<feature type="compositionally biased region" description="Low complexity" evidence="14">
    <location>
        <begin position="1"/>
        <end position="53"/>
    </location>
</feature>
<keyword evidence="11" id="KW-0539">Nucleus</keyword>
<dbReference type="Gene3D" id="1.10.10.10">
    <property type="entry name" value="Winged helix-like DNA-binding domain superfamily/Winged helix DNA-binding domain"/>
    <property type="match status" value="1"/>
</dbReference>
<evidence type="ECO:0000256" key="4">
    <source>
        <dbReference type="ARBA" id="ARBA00022679"/>
    </source>
</evidence>
<feature type="region of interest" description="Disordered" evidence="14">
    <location>
        <begin position="621"/>
        <end position="728"/>
    </location>
</feature>
<dbReference type="Gene3D" id="3.40.630.30">
    <property type="match status" value="1"/>
</dbReference>
<dbReference type="AlphaFoldDB" id="A0A238FRT1"/>
<feature type="compositionally biased region" description="Low complexity" evidence="14">
    <location>
        <begin position="379"/>
        <end position="406"/>
    </location>
</feature>
<reference evidence="17" key="1">
    <citation type="submission" date="2016-09" db="EMBL/GenBank/DDBJ databases">
        <authorList>
            <person name="Jeantristanb JTB J.-T."/>
            <person name="Ricardo R."/>
        </authorList>
    </citation>
    <scope>NUCLEOTIDE SEQUENCE [LARGE SCALE GENOMIC DNA]</scope>
</reference>
<feature type="compositionally biased region" description="Basic and acidic residues" evidence="14">
    <location>
        <begin position="229"/>
        <end position="244"/>
    </location>
</feature>
<keyword evidence="12" id="KW-0012">Acyltransferase</keyword>
<dbReference type="PANTHER" id="PTHR10615">
    <property type="entry name" value="HISTONE ACETYLTRANSFERASE"/>
    <property type="match status" value="1"/>
</dbReference>
<evidence type="ECO:0000313" key="17">
    <source>
        <dbReference type="Proteomes" id="UP000198372"/>
    </source>
</evidence>
<gene>
    <name evidence="16" type="ORF">BQ2448_7702</name>
</gene>
<keyword evidence="7" id="KW-0862">Zinc</keyword>
<dbReference type="OrthoDB" id="787137at2759"/>
<dbReference type="PANTHER" id="PTHR10615:SF219">
    <property type="entry name" value="HISTONE ACETYLTRANSFERASE KAT5"/>
    <property type="match status" value="1"/>
</dbReference>